<dbReference type="EMBL" id="JBJVNI010000036">
    <property type="protein sequence ID" value="MFM9615533.1"/>
    <property type="molecule type" value="Genomic_DNA"/>
</dbReference>
<evidence type="ECO:0000313" key="3">
    <source>
        <dbReference type="Proteomes" id="UP001631957"/>
    </source>
</evidence>
<organism evidence="2 3">
    <name type="scientific">Streptomyces niveiscabiei</name>
    <dbReference type="NCBI Taxonomy" id="164115"/>
    <lineage>
        <taxon>Bacteria</taxon>
        <taxon>Bacillati</taxon>
        <taxon>Actinomycetota</taxon>
        <taxon>Actinomycetes</taxon>
        <taxon>Kitasatosporales</taxon>
        <taxon>Streptomycetaceae</taxon>
        <taxon>Streptomyces</taxon>
    </lineage>
</organism>
<accession>A0ABW9I965</accession>
<keyword evidence="1" id="KW-0732">Signal</keyword>
<reference evidence="2 3" key="1">
    <citation type="submission" date="2024-12" db="EMBL/GenBank/DDBJ databases">
        <title>Forecasting of Potato common scab and diversities of Pathogenic streptomyces spp. in china.</title>
        <authorList>
            <person name="Handique U."/>
            <person name="Wu J."/>
        </authorList>
    </citation>
    <scope>NUCLEOTIDE SEQUENCE [LARGE SCALE GENOMIC DNA]</scope>
    <source>
        <strain evidence="2 3">ZRIMU1530</strain>
    </source>
</reference>
<evidence type="ECO:0000256" key="1">
    <source>
        <dbReference type="SAM" id="SignalP"/>
    </source>
</evidence>
<feature type="signal peptide" evidence="1">
    <location>
        <begin position="1"/>
        <end position="28"/>
    </location>
</feature>
<comment type="caution">
    <text evidence="2">The sequence shown here is derived from an EMBL/GenBank/DDBJ whole genome shotgun (WGS) entry which is preliminary data.</text>
</comment>
<gene>
    <name evidence="2" type="ORF">ACKI18_43475</name>
</gene>
<name>A0ABW9I965_9ACTN</name>
<sequence length="143" mass="15105">MSRLVRKAAVGLLAVCGAVGLANAPASAADYPTDHFVVGNDSGRTYGDITWYNRTANITGTVADHTSGGYTTAYFEAFAGSTKIDSVTRSANDESDLGEWRGFNFTIGDTDLTGGIDRIKVTVCRHYSSGSDVCSAPENYSKS</sequence>
<proteinExistence type="predicted"/>
<keyword evidence="3" id="KW-1185">Reference proteome</keyword>
<feature type="chain" id="PRO_5045617388" description="Secreted protein" evidence="1">
    <location>
        <begin position="29"/>
        <end position="143"/>
    </location>
</feature>
<dbReference type="RefSeq" id="WP_133258187.1">
    <property type="nucleotide sequence ID" value="NZ_JBJVNI010000036.1"/>
</dbReference>
<evidence type="ECO:0000313" key="2">
    <source>
        <dbReference type="EMBL" id="MFM9615533.1"/>
    </source>
</evidence>
<protein>
    <recommendedName>
        <fullName evidence="4">Secreted protein</fullName>
    </recommendedName>
</protein>
<dbReference type="Proteomes" id="UP001631957">
    <property type="component" value="Unassembled WGS sequence"/>
</dbReference>
<evidence type="ECO:0008006" key="4">
    <source>
        <dbReference type="Google" id="ProtNLM"/>
    </source>
</evidence>